<dbReference type="EMBL" id="ML119650">
    <property type="protein sequence ID" value="RPA86338.1"/>
    <property type="molecule type" value="Genomic_DNA"/>
</dbReference>
<accession>A0A3N4INP6</accession>
<evidence type="ECO:0000313" key="2">
    <source>
        <dbReference type="Proteomes" id="UP000275078"/>
    </source>
</evidence>
<evidence type="ECO:0000313" key="1">
    <source>
        <dbReference type="EMBL" id="RPA86338.1"/>
    </source>
</evidence>
<name>A0A3N4INP6_ASCIM</name>
<protein>
    <recommendedName>
        <fullName evidence="3">F-box domain-containing protein</fullName>
    </recommendedName>
</protein>
<dbReference type="AlphaFoldDB" id="A0A3N4INP6"/>
<proteinExistence type="predicted"/>
<gene>
    <name evidence="1" type="ORF">BJ508DRAFT_321997</name>
</gene>
<organism evidence="1 2">
    <name type="scientific">Ascobolus immersus RN42</name>
    <dbReference type="NCBI Taxonomy" id="1160509"/>
    <lineage>
        <taxon>Eukaryota</taxon>
        <taxon>Fungi</taxon>
        <taxon>Dikarya</taxon>
        <taxon>Ascomycota</taxon>
        <taxon>Pezizomycotina</taxon>
        <taxon>Pezizomycetes</taxon>
        <taxon>Pezizales</taxon>
        <taxon>Ascobolaceae</taxon>
        <taxon>Ascobolus</taxon>
    </lineage>
</organism>
<sequence length="223" mass="26273">MSHTLPASEQPRILGLPLEIRLEFYAHCSVFALLQFSHTCQQIRKEINSRPGLIRSTYGYGDGILCRKEAFIRYNHESCRRTRQVGHWKRGCFAHTNCAFSFSHGVYYRHGRFRERAEKLGLIDHEDNVSTNLDFDLKKLSIYNVRYLANEEEIKMLKSLRPIIEEYCGSSWRPYEFMFYICPNCQFVGSYEEFNPYTNDIIDVAAREEYEDGAEYCGNCLYF</sequence>
<dbReference type="Proteomes" id="UP000275078">
    <property type="component" value="Unassembled WGS sequence"/>
</dbReference>
<keyword evidence="2" id="KW-1185">Reference proteome</keyword>
<evidence type="ECO:0008006" key="3">
    <source>
        <dbReference type="Google" id="ProtNLM"/>
    </source>
</evidence>
<reference evidence="1 2" key="1">
    <citation type="journal article" date="2018" name="Nat. Ecol. Evol.">
        <title>Pezizomycetes genomes reveal the molecular basis of ectomycorrhizal truffle lifestyle.</title>
        <authorList>
            <person name="Murat C."/>
            <person name="Payen T."/>
            <person name="Noel B."/>
            <person name="Kuo A."/>
            <person name="Morin E."/>
            <person name="Chen J."/>
            <person name="Kohler A."/>
            <person name="Krizsan K."/>
            <person name="Balestrini R."/>
            <person name="Da Silva C."/>
            <person name="Montanini B."/>
            <person name="Hainaut M."/>
            <person name="Levati E."/>
            <person name="Barry K.W."/>
            <person name="Belfiori B."/>
            <person name="Cichocki N."/>
            <person name="Clum A."/>
            <person name="Dockter R.B."/>
            <person name="Fauchery L."/>
            <person name="Guy J."/>
            <person name="Iotti M."/>
            <person name="Le Tacon F."/>
            <person name="Lindquist E.A."/>
            <person name="Lipzen A."/>
            <person name="Malagnac F."/>
            <person name="Mello A."/>
            <person name="Molinier V."/>
            <person name="Miyauchi S."/>
            <person name="Poulain J."/>
            <person name="Riccioni C."/>
            <person name="Rubini A."/>
            <person name="Sitrit Y."/>
            <person name="Splivallo R."/>
            <person name="Traeger S."/>
            <person name="Wang M."/>
            <person name="Zifcakova L."/>
            <person name="Wipf D."/>
            <person name="Zambonelli A."/>
            <person name="Paolocci F."/>
            <person name="Nowrousian M."/>
            <person name="Ottonello S."/>
            <person name="Baldrian P."/>
            <person name="Spatafora J.W."/>
            <person name="Henrissat B."/>
            <person name="Nagy L.G."/>
            <person name="Aury J.M."/>
            <person name="Wincker P."/>
            <person name="Grigoriev I.V."/>
            <person name="Bonfante P."/>
            <person name="Martin F.M."/>
        </authorList>
    </citation>
    <scope>NUCLEOTIDE SEQUENCE [LARGE SCALE GENOMIC DNA]</scope>
    <source>
        <strain evidence="1 2">RN42</strain>
    </source>
</reference>
<dbReference type="OrthoDB" id="435188at2759"/>